<dbReference type="SUPFAM" id="SSF82714">
    <property type="entry name" value="Multidrug efflux transporter AcrB TolC docking domain, DN and DC subdomains"/>
    <property type="match status" value="2"/>
</dbReference>
<keyword evidence="1" id="KW-0812">Transmembrane</keyword>
<dbReference type="GO" id="GO:0042910">
    <property type="term" value="F:xenobiotic transmembrane transporter activity"/>
    <property type="evidence" value="ECO:0007669"/>
    <property type="project" value="TreeGrafter"/>
</dbReference>
<dbReference type="Gene3D" id="3.30.2090.10">
    <property type="entry name" value="Multidrug efflux transporter AcrB TolC docking domain, DN and DC subdomains"/>
    <property type="match status" value="2"/>
</dbReference>
<dbReference type="RefSeq" id="WP_091285751.1">
    <property type="nucleotide sequence ID" value="NZ_FNON01000001.1"/>
</dbReference>
<dbReference type="PANTHER" id="PTHR32063:SF4">
    <property type="entry name" value="SLR6043 PROTEIN"/>
    <property type="match status" value="1"/>
</dbReference>
<feature type="transmembrane region" description="Helical" evidence="1">
    <location>
        <begin position="946"/>
        <end position="968"/>
    </location>
</feature>
<dbReference type="GO" id="GO:0005886">
    <property type="term" value="C:plasma membrane"/>
    <property type="evidence" value="ECO:0007669"/>
    <property type="project" value="TreeGrafter"/>
</dbReference>
<protein>
    <submittedName>
        <fullName evidence="2">Cu/Ag efflux pump CusA</fullName>
    </submittedName>
</protein>
<dbReference type="PANTHER" id="PTHR32063">
    <property type="match status" value="1"/>
</dbReference>
<gene>
    <name evidence="2" type="ORF">SAMN05421504_101379</name>
</gene>
<feature type="transmembrane region" description="Helical" evidence="1">
    <location>
        <begin position="895"/>
        <end position="913"/>
    </location>
</feature>
<feature type="transmembrane region" description="Helical" evidence="1">
    <location>
        <begin position="397"/>
        <end position="416"/>
    </location>
</feature>
<feature type="transmembrane region" description="Helical" evidence="1">
    <location>
        <begin position="870"/>
        <end position="889"/>
    </location>
</feature>
<dbReference type="Gene3D" id="3.30.70.1430">
    <property type="entry name" value="Multidrug efflux transporter AcrB pore domain"/>
    <property type="match status" value="2"/>
</dbReference>
<dbReference type="AlphaFoldDB" id="A0A1H2SX39"/>
<keyword evidence="3" id="KW-1185">Reference proteome</keyword>
<dbReference type="EMBL" id="FNON01000001">
    <property type="protein sequence ID" value="SDW36150.1"/>
    <property type="molecule type" value="Genomic_DNA"/>
</dbReference>
<feature type="transmembrane region" description="Helical" evidence="1">
    <location>
        <begin position="371"/>
        <end position="391"/>
    </location>
</feature>
<keyword evidence="1" id="KW-1133">Transmembrane helix</keyword>
<dbReference type="InterPro" id="IPR027463">
    <property type="entry name" value="AcrB_DN_DC_subdom"/>
</dbReference>
<dbReference type="InterPro" id="IPR001036">
    <property type="entry name" value="Acrflvin-R"/>
</dbReference>
<dbReference type="STRING" id="589385.SAMN05421504_101379"/>
<name>A0A1H2SX39_9PSEU</name>
<feature type="transmembrane region" description="Helical" evidence="1">
    <location>
        <begin position="920"/>
        <end position="940"/>
    </location>
</feature>
<dbReference type="Proteomes" id="UP000199515">
    <property type="component" value="Unassembled WGS sequence"/>
</dbReference>
<feature type="transmembrane region" description="Helical" evidence="1">
    <location>
        <begin position="437"/>
        <end position="456"/>
    </location>
</feature>
<proteinExistence type="predicted"/>
<feature type="transmembrane region" description="Helical" evidence="1">
    <location>
        <begin position="468"/>
        <end position="494"/>
    </location>
</feature>
<keyword evidence="1" id="KW-0472">Membrane</keyword>
<evidence type="ECO:0000256" key="1">
    <source>
        <dbReference type="SAM" id="Phobius"/>
    </source>
</evidence>
<dbReference type="Gene3D" id="3.30.70.1320">
    <property type="entry name" value="Multidrug efflux transporter AcrB pore domain like"/>
    <property type="match status" value="1"/>
</dbReference>
<dbReference type="SUPFAM" id="SSF82866">
    <property type="entry name" value="Multidrug efflux transporter AcrB transmembrane domain"/>
    <property type="match status" value="2"/>
</dbReference>
<dbReference type="Gene3D" id="3.30.70.1440">
    <property type="entry name" value="Multidrug efflux transporter AcrB pore domain"/>
    <property type="match status" value="1"/>
</dbReference>
<accession>A0A1H2SX39</accession>
<organism evidence="2 3">
    <name type="scientific">Amycolatopsis xylanica</name>
    <dbReference type="NCBI Taxonomy" id="589385"/>
    <lineage>
        <taxon>Bacteria</taxon>
        <taxon>Bacillati</taxon>
        <taxon>Actinomycetota</taxon>
        <taxon>Actinomycetes</taxon>
        <taxon>Pseudonocardiales</taxon>
        <taxon>Pseudonocardiaceae</taxon>
        <taxon>Amycolatopsis</taxon>
    </lineage>
</organism>
<evidence type="ECO:0000313" key="3">
    <source>
        <dbReference type="Proteomes" id="UP000199515"/>
    </source>
</evidence>
<dbReference type="OrthoDB" id="3306666at2"/>
<dbReference type="Pfam" id="PF00873">
    <property type="entry name" value="ACR_tran"/>
    <property type="match status" value="1"/>
</dbReference>
<dbReference type="SUPFAM" id="SSF82693">
    <property type="entry name" value="Multidrug efflux transporter AcrB pore domain, PN1, PN2, PC1 and PC2 subdomains"/>
    <property type="match status" value="2"/>
</dbReference>
<sequence length="982" mass="103450">MTRWIVGQSVRLRLLVLLGAVAVLLFGFVRIRDAAVDVLPEFSPTSVEVQTEALGLSAAEVEQLITVPLEADLLNGVAWLDTIRSESVPGLSSLTLVFEPGTDPLRARQVVQERITQAKALPNVSKPPIMLEPLSSSSRVLMIGLTPKELSLIDTSVLARWTVKPRLMGVPGVANVAIWGQRDQQLQVQVDPKRLAANDVSLAQVLQTTGNAMWVSPLSYLEASTPGTGGFFDTANQRLGIQHVSPIVSAEDLAKVTVEDTPNRIVRLGDVTTVVKDHQPLIGDSANHGKPSLMLVVEKFPGADTLAVTEGLDKAMSDLAPGLRGIDVDTGVFRPATFLESAMGNVGLWLLIGGVLMLLVLVLVLSWRAALVAAVSIAVSLGAAALVLGLTGATINLMTVAGLVTAVGFVVGDVLADLHAARRGTGLVDAFTAARRPALFTTAISLLVVVPVFFLGGQAREFYQPLALAYGLAVLASLVAALTVTPALSALLLSRGASVRREPRFPAGAFAHPRRIVIAAFVVVLATLALTPLLNRSLLPSAKDPDLLVQFDAPPGTSLPEMNRITARASDELSRIGGVKNVATQIGRAMLADQVVGTGSSQLWVTLDTGADYDLALGEVKRAIAGYPGIKSDVLTYDKRRSAELLGTASKDLTVRLYGQDPAVLQGKAAEVLKLVSGVEGVVKPRIETEAEEPTMLVEVNLTAAQKFGIKPGDVRRAAATLVNGTEVGSLYEGQKIFEVIVRGTPDAKHSLSGVRDLTIESPAGTRVRLGDVADVKVGSKPTVIKREDVSRRVDITASVSGRSVGSVSADVESKIKNVAFPLEYHAAVLGDRAREQSDNWRVLAISIAALIGVFLVLQQAFSSWRLATATFFALPFALAGGVLTTWLVNGELSLGSVAGLLLVFGIAARGTLARDNLGVHLAVGLFFLPALFFGPAAGLEIIHPMAIAVLGGLITSLLLTTFVVPALTPAATKEGTEDAHQ</sequence>
<reference evidence="2 3" key="1">
    <citation type="submission" date="2016-10" db="EMBL/GenBank/DDBJ databases">
        <authorList>
            <person name="de Groot N.N."/>
        </authorList>
    </citation>
    <scope>NUCLEOTIDE SEQUENCE [LARGE SCALE GENOMIC DNA]</scope>
    <source>
        <strain evidence="2 3">CPCC 202699</strain>
    </source>
</reference>
<feature type="transmembrane region" description="Helical" evidence="1">
    <location>
        <begin position="841"/>
        <end position="858"/>
    </location>
</feature>
<dbReference type="Gene3D" id="1.20.1640.10">
    <property type="entry name" value="Multidrug efflux transporter AcrB transmembrane domain"/>
    <property type="match status" value="3"/>
</dbReference>
<evidence type="ECO:0000313" key="2">
    <source>
        <dbReference type="EMBL" id="SDW36150.1"/>
    </source>
</evidence>
<feature type="transmembrane region" description="Helical" evidence="1">
    <location>
        <begin position="346"/>
        <end position="364"/>
    </location>
</feature>
<dbReference type="PRINTS" id="PR00702">
    <property type="entry name" value="ACRIFLAVINRP"/>
</dbReference>